<gene>
    <name evidence="1" type="ORF">AMURIS_01591</name>
</gene>
<keyword evidence="2" id="KW-1185">Reference proteome</keyword>
<protein>
    <submittedName>
        <fullName evidence="1">Uncharacterized protein</fullName>
    </submittedName>
</protein>
<sequence>MNMEIILKRILMDCPAYCDSYMRRAESALYLLLTKGIVSFALQKKKGTVFHPGPGRIGNLFRIYRGRSIRTVSSEIYLLLFTSGMV</sequence>
<dbReference type="AlphaFoldDB" id="A0A2K4ZEI5"/>
<accession>A0A2K4ZEI5</accession>
<dbReference type="Proteomes" id="UP000236311">
    <property type="component" value="Unassembled WGS sequence"/>
</dbReference>
<name>A0A2K4ZEI5_9FIRM</name>
<reference evidence="1 2" key="1">
    <citation type="submission" date="2018-01" db="EMBL/GenBank/DDBJ databases">
        <authorList>
            <person name="Gaut B.S."/>
            <person name="Morton B.R."/>
            <person name="Clegg M.T."/>
            <person name="Duvall M.R."/>
        </authorList>
    </citation>
    <scope>NUCLEOTIDE SEQUENCE [LARGE SCALE GENOMIC DNA]</scope>
    <source>
        <strain evidence="1">GP69</strain>
    </source>
</reference>
<organism evidence="1 2">
    <name type="scientific">Acetatifactor muris</name>
    <dbReference type="NCBI Taxonomy" id="879566"/>
    <lineage>
        <taxon>Bacteria</taxon>
        <taxon>Bacillati</taxon>
        <taxon>Bacillota</taxon>
        <taxon>Clostridia</taxon>
        <taxon>Lachnospirales</taxon>
        <taxon>Lachnospiraceae</taxon>
        <taxon>Acetatifactor</taxon>
    </lineage>
</organism>
<dbReference type="EMBL" id="OFSM01000007">
    <property type="protein sequence ID" value="SOY28877.1"/>
    <property type="molecule type" value="Genomic_DNA"/>
</dbReference>
<proteinExistence type="predicted"/>
<evidence type="ECO:0000313" key="2">
    <source>
        <dbReference type="Proteomes" id="UP000236311"/>
    </source>
</evidence>
<evidence type="ECO:0000313" key="1">
    <source>
        <dbReference type="EMBL" id="SOY28877.1"/>
    </source>
</evidence>